<gene>
    <name evidence="1" type="ORF">LCGC14_2647250</name>
</gene>
<dbReference type="EMBL" id="LAZR01045811">
    <property type="protein sequence ID" value="KKK97988.1"/>
    <property type="molecule type" value="Genomic_DNA"/>
</dbReference>
<name>A0A0F8ZVV7_9ZZZZ</name>
<proteinExistence type="predicted"/>
<dbReference type="InterPro" id="IPR007825">
    <property type="entry name" value="Major_OMP_Legionella"/>
</dbReference>
<protein>
    <submittedName>
        <fullName evidence="1">Uncharacterized protein</fullName>
    </submittedName>
</protein>
<comment type="caution">
    <text evidence="1">The sequence shown here is derived from an EMBL/GenBank/DDBJ whole genome shotgun (WGS) entry which is preliminary data.</text>
</comment>
<dbReference type="AlphaFoldDB" id="A0A0F8ZVV7"/>
<dbReference type="Pfam" id="PF05150">
    <property type="entry name" value="Legionella_OMP"/>
    <property type="match status" value="1"/>
</dbReference>
<sequence length="367" mass="41129">MFKKILFIISALAFATLSADCARCEPDPCTCPEEPPCCDVPTAPTTAAYNKGANIDVCGSWDFYVTGTFLYWQPIQEQMDVAALNFPPPNVNIPGVGTLFDFDFDWKPAFKVGIGYAWDYDNWETYVQYTRINTTMTKSVALGTDAIAAGELIAEGWDTTQPNTSPALTPNGVSGKWSLNHNVIDLEFGRPYYNGTCLTFKAHYGLKGGWIDQSYEQTISELADSVIITNLKSDSWLIGPRAGLYTNWELGEGFRFFGNAAASLFYQKFTKVNYREAYISNPNQQWAAFDYSTQAINASIDMLLGAGWGTYFDRNNWHFDLFAGYEAQLFLDQNLLRYLHQETINSDVTKAGNLMFHGLNVTARVDF</sequence>
<organism evidence="1">
    <name type="scientific">marine sediment metagenome</name>
    <dbReference type="NCBI Taxonomy" id="412755"/>
    <lineage>
        <taxon>unclassified sequences</taxon>
        <taxon>metagenomes</taxon>
        <taxon>ecological metagenomes</taxon>
    </lineage>
</organism>
<accession>A0A0F8ZVV7</accession>
<evidence type="ECO:0000313" key="1">
    <source>
        <dbReference type="EMBL" id="KKK97988.1"/>
    </source>
</evidence>
<reference evidence="1" key="1">
    <citation type="journal article" date="2015" name="Nature">
        <title>Complex archaea that bridge the gap between prokaryotes and eukaryotes.</title>
        <authorList>
            <person name="Spang A."/>
            <person name="Saw J.H."/>
            <person name="Jorgensen S.L."/>
            <person name="Zaremba-Niedzwiedzka K."/>
            <person name="Martijn J."/>
            <person name="Lind A.E."/>
            <person name="van Eijk R."/>
            <person name="Schleper C."/>
            <person name="Guy L."/>
            <person name="Ettema T.J."/>
        </authorList>
    </citation>
    <scope>NUCLEOTIDE SEQUENCE</scope>
</reference>